<name>A0A6M3L5S6_9ZZZZ</name>
<dbReference type="EMBL" id="MT142808">
    <property type="protein sequence ID" value="QJA88861.1"/>
    <property type="molecule type" value="Genomic_DNA"/>
</dbReference>
<sequence length="660" mass="68806">MGSYNPGQLAGQEDLAAINRLRTAQQTPESYAQYWMADMPYLQQANRPGMLERSTTAPWAQNIADPNSMGYQPFKSAGWTGGTAGMADWLQQNWFPQAQATGQVAPQATNATDYYRAIGDAQYTGGQRAMAATSAPQVSNGDGGGSGRTPYTPPTGSARTVPQAGSNRNLPALGGFNQDGSGRVGTPATTRGGTSTGGIPPLVNPNPTPSSNVNQQFQFPTGGQGSSTYDTDYWQNVFGWNQQNQPNMFLDESGGFNFGATAGLYDFLTRTLAPAARQALTQGFAGSDFMSQQIYGGFPSGAADYLNQMLGQQGAEAENLRTAGFNYLWPYLDQLGGQTIPGLMQGQIPGTQGTADQQSAQQQAMRLLGGGGNYGVSDLLSQIMSGGLPGQRSIEGLGGPGTIESLIGGQNLFGTGMQGETSNRLLQALAGGGLTPEYVQAMREQVLAPQQEALAGRLNQQGGGVASQQSGLFQELQRRNERDFSNQLITQGMGQYGNLLGQAGGMGQQGIGNALGAFGTVSGQAFPYISQAGGLSTNLLNQALQQYSTSGQLGLQGLSLANQMAYQPYQTGLGAAGQTGNLANQLLNQYLGAGLGLSQNQQNFGAQMTGQLGGMSQDMLRGLLAQMGIRNQENVSQNQGIGQALAIIAQLFTAGAGGGG</sequence>
<evidence type="ECO:0000313" key="2">
    <source>
        <dbReference type="EMBL" id="QJA88861.1"/>
    </source>
</evidence>
<accession>A0A6M3L5S6</accession>
<gene>
    <name evidence="2" type="ORF">MM415B02670_0009</name>
</gene>
<proteinExistence type="predicted"/>
<evidence type="ECO:0000256" key="1">
    <source>
        <dbReference type="SAM" id="MobiDB-lite"/>
    </source>
</evidence>
<dbReference type="AlphaFoldDB" id="A0A6M3L5S6"/>
<reference evidence="2" key="1">
    <citation type="submission" date="2020-03" db="EMBL/GenBank/DDBJ databases">
        <title>The deep terrestrial virosphere.</title>
        <authorList>
            <person name="Holmfeldt K."/>
            <person name="Nilsson E."/>
            <person name="Simone D."/>
            <person name="Lopez-Fernandez M."/>
            <person name="Wu X."/>
            <person name="de Brujin I."/>
            <person name="Lundin D."/>
            <person name="Andersson A."/>
            <person name="Bertilsson S."/>
            <person name="Dopson M."/>
        </authorList>
    </citation>
    <scope>NUCLEOTIDE SEQUENCE</scope>
    <source>
        <strain evidence="2">MM415B02670</strain>
    </source>
</reference>
<feature type="region of interest" description="Disordered" evidence="1">
    <location>
        <begin position="128"/>
        <end position="213"/>
    </location>
</feature>
<protein>
    <submittedName>
        <fullName evidence="2">Putative tail protein</fullName>
    </submittedName>
</protein>
<organism evidence="2">
    <name type="scientific">viral metagenome</name>
    <dbReference type="NCBI Taxonomy" id="1070528"/>
    <lineage>
        <taxon>unclassified sequences</taxon>
        <taxon>metagenomes</taxon>
        <taxon>organismal metagenomes</taxon>
    </lineage>
</organism>
<feature type="compositionally biased region" description="Polar residues" evidence="1">
    <location>
        <begin position="154"/>
        <end position="169"/>
    </location>
</feature>